<evidence type="ECO:0000259" key="2">
    <source>
        <dbReference type="Pfam" id="PF20789"/>
    </source>
</evidence>
<organism evidence="3 4">
    <name type="scientific">Gordonia cholesterolivorans</name>
    <dbReference type="NCBI Taxonomy" id="559625"/>
    <lineage>
        <taxon>Bacteria</taxon>
        <taxon>Bacillati</taxon>
        <taxon>Actinomycetota</taxon>
        <taxon>Actinomycetes</taxon>
        <taxon>Mycobacteriales</taxon>
        <taxon>Gordoniaceae</taxon>
        <taxon>Gordonia</taxon>
    </lineage>
</organism>
<feature type="domain" description="Acyl-CoA thioesterase-like C-terminal" evidence="2">
    <location>
        <begin position="173"/>
        <end position="278"/>
    </location>
</feature>
<protein>
    <submittedName>
        <fullName evidence="3">Thioesterase family protein</fullName>
    </submittedName>
</protein>
<gene>
    <name evidence="3" type="ORF">GCM10009855_29330</name>
</gene>
<reference evidence="3 4" key="1">
    <citation type="journal article" date="2019" name="Int. J. Syst. Evol. Microbiol.">
        <title>The Global Catalogue of Microorganisms (GCM) 10K type strain sequencing project: providing services to taxonomists for standard genome sequencing and annotation.</title>
        <authorList>
            <consortium name="The Broad Institute Genomics Platform"/>
            <consortium name="The Broad Institute Genome Sequencing Center for Infectious Disease"/>
            <person name="Wu L."/>
            <person name="Ma J."/>
        </authorList>
    </citation>
    <scope>NUCLEOTIDE SEQUENCE [LARGE SCALE GENOMIC DNA]</scope>
    <source>
        <strain evidence="3 4">JCM 16227</strain>
    </source>
</reference>
<evidence type="ECO:0000313" key="3">
    <source>
        <dbReference type="EMBL" id="GAA2387341.1"/>
    </source>
</evidence>
<dbReference type="Proteomes" id="UP001501170">
    <property type="component" value="Unassembled WGS sequence"/>
</dbReference>
<dbReference type="Gene3D" id="2.40.160.210">
    <property type="entry name" value="Acyl-CoA thioesterase, double hotdog domain"/>
    <property type="match status" value="1"/>
</dbReference>
<dbReference type="InterPro" id="IPR049449">
    <property type="entry name" value="TesB_ACOT8-like_N"/>
</dbReference>
<dbReference type="InterPro" id="IPR029069">
    <property type="entry name" value="HotDog_dom_sf"/>
</dbReference>
<sequence length="285" mass="30532">MDMSEVPYSCYYEPIPVPGGDDPGYEYFQPTPATASVWSQDMQHGGPPAGLLMRAMMRAVPDDGQEFSRITTEIIGPVGLGVNRIRTSIPRPGRRISMVQADLEAQGPDGTYRTVARSVAWRLLGSDSTAVADAPLDPLPASPDELPQTVGFPTQDTDAVAWGKVGFIGTTVTARQPGRNGKTPAIWIRPAIPLVAGEEMSHLESVFTVLDVANGVGTRLDPTQWSWMNMDTTVHLITQPTSPWLGVDSDLAVGARGYGASFADLYDVSGFLGRSAQTDLIAEQG</sequence>
<evidence type="ECO:0000259" key="1">
    <source>
        <dbReference type="Pfam" id="PF13622"/>
    </source>
</evidence>
<keyword evidence="4" id="KW-1185">Reference proteome</keyword>
<dbReference type="InterPro" id="IPR042171">
    <property type="entry name" value="Acyl-CoA_hotdog"/>
</dbReference>
<feature type="domain" description="Acyl-CoA thioesterase-like N-terminal HotDog" evidence="1">
    <location>
        <begin position="35"/>
        <end position="122"/>
    </location>
</feature>
<proteinExistence type="predicted"/>
<dbReference type="EMBL" id="BAAARB010000017">
    <property type="protein sequence ID" value="GAA2387341.1"/>
    <property type="molecule type" value="Genomic_DNA"/>
</dbReference>
<name>A0ABN3HUK1_9ACTN</name>
<evidence type="ECO:0000313" key="4">
    <source>
        <dbReference type="Proteomes" id="UP001501170"/>
    </source>
</evidence>
<dbReference type="SUPFAM" id="SSF54637">
    <property type="entry name" value="Thioesterase/thiol ester dehydrase-isomerase"/>
    <property type="match status" value="1"/>
</dbReference>
<accession>A0ABN3HUK1</accession>
<dbReference type="Pfam" id="PF13622">
    <property type="entry name" value="4HBT_3"/>
    <property type="match status" value="1"/>
</dbReference>
<dbReference type="InterPro" id="IPR049450">
    <property type="entry name" value="ACOT8-like_C"/>
</dbReference>
<dbReference type="Pfam" id="PF20789">
    <property type="entry name" value="4HBT_3C"/>
    <property type="match status" value="1"/>
</dbReference>
<comment type="caution">
    <text evidence="3">The sequence shown here is derived from an EMBL/GenBank/DDBJ whole genome shotgun (WGS) entry which is preliminary data.</text>
</comment>
<dbReference type="RefSeq" id="WP_006894927.1">
    <property type="nucleotide sequence ID" value="NZ_BAAARB010000017.1"/>
</dbReference>